<evidence type="ECO:0000313" key="3">
    <source>
        <dbReference type="Proteomes" id="UP000650467"/>
    </source>
</evidence>
<organism evidence="2 3">
    <name type="scientific">Chlamydomonas incerta</name>
    <dbReference type="NCBI Taxonomy" id="51695"/>
    <lineage>
        <taxon>Eukaryota</taxon>
        <taxon>Viridiplantae</taxon>
        <taxon>Chlorophyta</taxon>
        <taxon>core chlorophytes</taxon>
        <taxon>Chlorophyceae</taxon>
        <taxon>CS clade</taxon>
        <taxon>Chlamydomonadales</taxon>
        <taxon>Chlamydomonadaceae</taxon>
        <taxon>Chlamydomonas</taxon>
    </lineage>
</organism>
<proteinExistence type="predicted"/>
<evidence type="ECO:0000313" key="2">
    <source>
        <dbReference type="EMBL" id="KAG2427295.1"/>
    </source>
</evidence>
<evidence type="ECO:0000256" key="1">
    <source>
        <dbReference type="SAM" id="MobiDB-lite"/>
    </source>
</evidence>
<sequence>MSGQVKPLLKTAAAGALLGISVYVGADVLGEYTTYTALRDEGLKYAAQDSALVAQIGQPFQDGPWYNASIGFTQSGHIASVTFPLKGSKQITDVTVRAVRRPGVSSTAIYNLTSGEWKVLDATAMAPQPGGMVKPRSIVPAQAVPKVVDGKVVAGEECEECNQKAKNGSSSGSNGSSSSSSSSGTGGAAAMAAAAATGHSQAHEAAGAAAPQAAQAQPKRKRFWLF</sequence>
<gene>
    <name evidence="2" type="ORF">HXX76_012491</name>
</gene>
<feature type="compositionally biased region" description="Low complexity" evidence="1">
    <location>
        <begin position="164"/>
        <end position="217"/>
    </location>
</feature>
<dbReference type="Proteomes" id="UP000650467">
    <property type="component" value="Unassembled WGS sequence"/>
</dbReference>
<accession>A0A835SVD8</accession>
<dbReference type="PANTHER" id="PTHR35114:SF1">
    <property type="entry name" value="CYTOCHROME OXIDASE COMPLEX ASSEMBLY PROTEIN"/>
    <property type="match status" value="1"/>
</dbReference>
<keyword evidence="3" id="KW-1185">Reference proteome</keyword>
<dbReference type="EMBL" id="JAEHOC010000041">
    <property type="protein sequence ID" value="KAG2427295.1"/>
    <property type="molecule type" value="Genomic_DNA"/>
</dbReference>
<reference evidence="2" key="1">
    <citation type="journal article" date="2020" name="bioRxiv">
        <title>Comparative genomics of Chlamydomonas.</title>
        <authorList>
            <person name="Craig R.J."/>
            <person name="Hasan A.R."/>
            <person name="Ness R.W."/>
            <person name="Keightley P.D."/>
        </authorList>
    </citation>
    <scope>NUCLEOTIDE SEQUENCE</scope>
    <source>
        <strain evidence="2">SAG 7.73</strain>
    </source>
</reference>
<comment type="caution">
    <text evidence="2">The sequence shown here is derived from an EMBL/GenBank/DDBJ whole genome shotgun (WGS) entry which is preliminary data.</text>
</comment>
<protein>
    <submittedName>
        <fullName evidence="2">Uncharacterized protein</fullName>
    </submittedName>
</protein>
<dbReference type="AlphaFoldDB" id="A0A835SVD8"/>
<dbReference type="PANTHER" id="PTHR35114">
    <property type="entry name" value="CYTOCHROME OXIDASE COMPLEX ASSEMBLY PROTEIN"/>
    <property type="match status" value="1"/>
</dbReference>
<name>A0A835SVD8_CHLIN</name>
<dbReference type="OrthoDB" id="535599at2759"/>
<feature type="region of interest" description="Disordered" evidence="1">
    <location>
        <begin position="162"/>
        <end position="226"/>
    </location>
</feature>